<dbReference type="KEGG" id="apuu:APUU_80892A"/>
<evidence type="ECO:0000256" key="2">
    <source>
        <dbReference type="SAM" id="MobiDB-lite"/>
    </source>
</evidence>
<evidence type="ECO:0000313" key="4">
    <source>
        <dbReference type="EMBL" id="BCS30589.1"/>
    </source>
</evidence>
<evidence type="ECO:0000256" key="1">
    <source>
        <dbReference type="ARBA" id="ARBA00005564"/>
    </source>
</evidence>
<dbReference type="InterPro" id="IPR011048">
    <property type="entry name" value="Haem_d1_sf"/>
</dbReference>
<comment type="similarity">
    <text evidence="1">Belongs to the cycloisomerase 2 family.</text>
</comment>
<dbReference type="RefSeq" id="XP_041562775.1">
    <property type="nucleotide sequence ID" value="XM_041697223.1"/>
</dbReference>
<evidence type="ECO:0000313" key="5">
    <source>
        <dbReference type="Proteomes" id="UP000654913"/>
    </source>
</evidence>
<organism evidence="4 5">
    <name type="scientific">Aspergillus puulaauensis</name>
    <dbReference type="NCBI Taxonomy" id="1220207"/>
    <lineage>
        <taxon>Eukaryota</taxon>
        <taxon>Fungi</taxon>
        <taxon>Dikarya</taxon>
        <taxon>Ascomycota</taxon>
        <taxon>Pezizomycotina</taxon>
        <taxon>Eurotiomycetes</taxon>
        <taxon>Eurotiomycetidae</taxon>
        <taxon>Eurotiales</taxon>
        <taxon>Aspergillaceae</taxon>
        <taxon>Aspergillus</taxon>
    </lineage>
</organism>
<keyword evidence="5" id="KW-1185">Reference proteome</keyword>
<evidence type="ECO:0000259" key="3">
    <source>
        <dbReference type="Pfam" id="PF00171"/>
    </source>
</evidence>
<dbReference type="GO" id="GO:0017057">
    <property type="term" value="F:6-phosphogluconolactonase activity"/>
    <property type="evidence" value="ECO:0007669"/>
    <property type="project" value="TreeGrafter"/>
</dbReference>
<dbReference type="InterPro" id="IPR015590">
    <property type="entry name" value="Aldehyde_DH_dom"/>
</dbReference>
<dbReference type="GO" id="GO:0016491">
    <property type="term" value="F:oxidoreductase activity"/>
    <property type="evidence" value="ECO:0007669"/>
    <property type="project" value="InterPro"/>
</dbReference>
<dbReference type="Gene3D" id="2.130.10.10">
    <property type="entry name" value="YVTN repeat-like/Quinoprotein amine dehydrogenase"/>
    <property type="match status" value="1"/>
</dbReference>
<dbReference type="InterPro" id="IPR050282">
    <property type="entry name" value="Cycloisomerase_2"/>
</dbReference>
<dbReference type="SUPFAM" id="SSF53720">
    <property type="entry name" value="ALDH-like"/>
    <property type="match status" value="1"/>
</dbReference>
<dbReference type="InterPro" id="IPR019405">
    <property type="entry name" value="Lactonase_7-beta_prop"/>
</dbReference>
<dbReference type="SUPFAM" id="SSF51004">
    <property type="entry name" value="C-terminal (heme d1) domain of cytochrome cd1-nitrite reductase"/>
    <property type="match status" value="1"/>
</dbReference>
<proteinExistence type="inferred from homology"/>
<dbReference type="InterPro" id="IPR016162">
    <property type="entry name" value="Ald_DH_N"/>
</dbReference>
<dbReference type="Pfam" id="PF10282">
    <property type="entry name" value="Lactonase"/>
    <property type="match status" value="1"/>
</dbReference>
<dbReference type="InterPro" id="IPR016161">
    <property type="entry name" value="Ald_DH/histidinol_DH"/>
</dbReference>
<dbReference type="Gene3D" id="3.40.605.10">
    <property type="entry name" value="Aldehyde Dehydrogenase, Chain A, domain 1"/>
    <property type="match status" value="1"/>
</dbReference>
<name>A0A7R7XZV3_9EURO</name>
<feature type="region of interest" description="Disordered" evidence="2">
    <location>
        <begin position="289"/>
        <end position="309"/>
    </location>
</feature>
<dbReference type="GeneID" id="64980586"/>
<gene>
    <name evidence="4" type="ORF">APUU_80892A</name>
</gene>
<dbReference type="PANTHER" id="PTHR30344:SF4">
    <property type="entry name" value="CYCLASE, PUTATIVE (AFU_ORTHOLOGUE AFUA_6G11580)-RELATED"/>
    <property type="match status" value="1"/>
</dbReference>
<dbReference type="Proteomes" id="UP000654913">
    <property type="component" value="Chromosome 8"/>
</dbReference>
<feature type="domain" description="Aldehyde dehydrogenase" evidence="3">
    <location>
        <begin position="300"/>
        <end position="356"/>
    </location>
</feature>
<sequence>MQLHHLVTGSYTNTTLFLLAFDSVSRTLGLDSTVPGYGLHQFVSSNSAKDRIHATAMSEPPRLFSWSVSESFTFNHLDTVNIRNSSSACYVSDNGQYAFSAGGPTAHVHALDQDGGIGQLIDEIDLLPSEEIKRVDKTRNAVLYGAHAFDVNVNNKAFIPDLGMNSIYMYDIAANGSRNTYPSKDGRLLYVITEHTQWLDVYEIGDIQLKHVQRGSAIPNDFRGEFTFRGNTVQPSRDEKYLFTSSRSRNSPGANGYVADFALNETGYLAEEEAQLVDIHSANPQWCQPSYWPGQSPRPRRDPEDLNRSVDAAQQAFRKWSKTFYDQRCAALMAFGDVIEANQDSLACFLTMEVGLAI</sequence>
<dbReference type="AlphaFoldDB" id="A0A7R7XZV3"/>
<dbReference type="InterPro" id="IPR015943">
    <property type="entry name" value="WD40/YVTN_repeat-like_dom_sf"/>
</dbReference>
<accession>A0A7R7XZV3</accession>
<dbReference type="PANTHER" id="PTHR30344">
    <property type="entry name" value="6-PHOSPHOGLUCONOLACTONASE-RELATED"/>
    <property type="match status" value="1"/>
</dbReference>
<protein>
    <recommendedName>
        <fullName evidence="3">Aldehyde dehydrogenase domain-containing protein</fullName>
    </recommendedName>
</protein>
<dbReference type="EMBL" id="AP024450">
    <property type="protein sequence ID" value="BCS30589.1"/>
    <property type="molecule type" value="Genomic_DNA"/>
</dbReference>
<reference evidence="4" key="2">
    <citation type="submission" date="2021-02" db="EMBL/GenBank/DDBJ databases">
        <title>Aspergillus puulaauensis MK2 genome sequence.</title>
        <authorList>
            <person name="Futagami T."/>
            <person name="Mori K."/>
            <person name="Kadooka C."/>
            <person name="Tanaka T."/>
        </authorList>
    </citation>
    <scope>NUCLEOTIDE SEQUENCE</scope>
    <source>
        <strain evidence="4">MK2</strain>
    </source>
</reference>
<reference evidence="4" key="1">
    <citation type="submission" date="2021-01" db="EMBL/GenBank/DDBJ databases">
        <authorList>
            <consortium name="Aspergillus puulaauensis MK2 genome sequencing consortium"/>
            <person name="Kazuki M."/>
            <person name="Futagami T."/>
        </authorList>
    </citation>
    <scope>NUCLEOTIDE SEQUENCE</scope>
    <source>
        <strain evidence="4">MK2</strain>
    </source>
</reference>
<feature type="compositionally biased region" description="Basic and acidic residues" evidence="2">
    <location>
        <begin position="299"/>
        <end position="308"/>
    </location>
</feature>
<dbReference type="OrthoDB" id="1715191at2759"/>
<dbReference type="Pfam" id="PF00171">
    <property type="entry name" value="Aldedh"/>
    <property type="match status" value="1"/>
</dbReference>